<name>A0A9X2XPB2_9BACT</name>
<organism evidence="2 3">
    <name type="scientific">Paraflavisolibacter caeni</name>
    <dbReference type="NCBI Taxonomy" id="2982496"/>
    <lineage>
        <taxon>Bacteria</taxon>
        <taxon>Pseudomonadati</taxon>
        <taxon>Bacteroidota</taxon>
        <taxon>Chitinophagia</taxon>
        <taxon>Chitinophagales</taxon>
        <taxon>Chitinophagaceae</taxon>
        <taxon>Paraflavisolibacter</taxon>
    </lineage>
</organism>
<reference evidence="2" key="2">
    <citation type="submission" date="2023-04" db="EMBL/GenBank/DDBJ databases">
        <title>Paracnuella aquatica gen. nov., sp. nov., a member of the family Chitinophagaceae isolated from a hot spring.</title>
        <authorList>
            <person name="Wang C."/>
        </authorList>
    </citation>
    <scope>NUCLEOTIDE SEQUENCE</scope>
    <source>
        <strain evidence="2">LB-8</strain>
    </source>
</reference>
<dbReference type="PROSITE" id="PS50902">
    <property type="entry name" value="FLAVODOXIN_LIKE"/>
    <property type="match status" value="1"/>
</dbReference>
<dbReference type="GO" id="GO:0010181">
    <property type="term" value="F:FMN binding"/>
    <property type="evidence" value="ECO:0007669"/>
    <property type="project" value="InterPro"/>
</dbReference>
<gene>
    <name evidence="2" type="ORF">OCK74_15060</name>
</gene>
<feature type="domain" description="Flavodoxin-like" evidence="1">
    <location>
        <begin position="14"/>
        <end position="43"/>
    </location>
</feature>
<reference evidence="2" key="1">
    <citation type="submission" date="2022-09" db="EMBL/GenBank/DDBJ databases">
        <authorList>
            <person name="Yuan C."/>
            <person name="Ke Z."/>
        </authorList>
    </citation>
    <scope>NUCLEOTIDE SEQUENCE</scope>
    <source>
        <strain evidence="2">LB-8</strain>
    </source>
</reference>
<keyword evidence="3" id="KW-1185">Reference proteome</keyword>
<dbReference type="InterPro" id="IPR029039">
    <property type="entry name" value="Flavoprotein-like_sf"/>
</dbReference>
<dbReference type="RefSeq" id="WP_279297879.1">
    <property type="nucleotide sequence ID" value="NZ_JAOTIF010000012.1"/>
</dbReference>
<dbReference type="Gene3D" id="3.40.50.360">
    <property type="match status" value="1"/>
</dbReference>
<evidence type="ECO:0000259" key="1">
    <source>
        <dbReference type="PROSITE" id="PS50902"/>
    </source>
</evidence>
<comment type="caution">
    <text evidence="2">The sequence shown here is derived from an EMBL/GenBank/DDBJ whole genome shotgun (WGS) entry which is preliminary data.</text>
</comment>
<dbReference type="InterPro" id="IPR008254">
    <property type="entry name" value="Flavodoxin/NO_synth"/>
</dbReference>
<evidence type="ECO:0000313" key="2">
    <source>
        <dbReference type="EMBL" id="MCU7550439.1"/>
    </source>
</evidence>
<evidence type="ECO:0000313" key="3">
    <source>
        <dbReference type="Proteomes" id="UP001155483"/>
    </source>
</evidence>
<dbReference type="Proteomes" id="UP001155483">
    <property type="component" value="Unassembled WGS sequence"/>
</dbReference>
<dbReference type="SUPFAM" id="SSF52218">
    <property type="entry name" value="Flavoproteins"/>
    <property type="match status" value="1"/>
</dbReference>
<accession>A0A9X2XPB2</accession>
<proteinExistence type="predicted"/>
<sequence>MRPESGTALSAGKILIVYLSRTNNTKAIAEIIQNNVGGTLVAL</sequence>
<protein>
    <recommendedName>
        <fullName evidence="1">Flavodoxin-like domain-containing protein</fullName>
    </recommendedName>
</protein>
<dbReference type="EMBL" id="JAOTIF010000012">
    <property type="protein sequence ID" value="MCU7550439.1"/>
    <property type="molecule type" value="Genomic_DNA"/>
</dbReference>
<dbReference type="AlphaFoldDB" id="A0A9X2XPB2"/>